<feature type="transmembrane region" description="Helical" evidence="6">
    <location>
        <begin position="14"/>
        <end position="36"/>
    </location>
</feature>
<dbReference type="GO" id="GO:0005886">
    <property type="term" value="C:plasma membrane"/>
    <property type="evidence" value="ECO:0007669"/>
    <property type="project" value="UniProtKB-SubCell"/>
</dbReference>
<dbReference type="Gene3D" id="3.60.15.10">
    <property type="entry name" value="Ribonuclease Z/Hydroxyacylglutathione hydrolase-like"/>
    <property type="match status" value="1"/>
</dbReference>
<evidence type="ECO:0000256" key="3">
    <source>
        <dbReference type="ARBA" id="ARBA00022692"/>
    </source>
</evidence>
<dbReference type="SUPFAM" id="SSF56281">
    <property type="entry name" value="Metallo-hydrolase/oxidoreductase"/>
    <property type="match status" value="1"/>
</dbReference>
<comment type="subcellular location">
    <subcellularLocation>
        <location evidence="1">Cell membrane</location>
        <topology evidence="1">Multi-pass membrane protein</topology>
    </subcellularLocation>
</comment>
<organism evidence="8 9">
    <name type="scientific">Neptunomonas phycophila</name>
    <dbReference type="NCBI Taxonomy" id="1572645"/>
    <lineage>
        <taxon>Bacteria</taxon>
        <taxon>Pseudomonadati</taxon>
        <taxon>Pseudomonadota</taxon>
        <taxon>Gammaproteobacteria</taxon>
        <taxon>Oceanospirillales</taxon>
        <taxon>Oceanospirillaceae</taxon>
        <taxon>Neptunomonas</taxon>
    </lineage>
</organism>
<gene>
    <name evidence="8" type="ORF">Q4490_10610</name>
</gene>
<keyword evidence="4 6" id="KW-1133">Transmembrane helix</keyword>
<feature type="domain" description="Metallo-beta-lactamase" evidence="7">
    <location>
        <begin position="559"/>
        <end position="752"/>
    </location>
</feature>
<dbReference type="PANTHER" id="PTHR30619:SF1">
    <property type="entry name" value="RECOMBINATION PROTEIN 2"/>
    <property type="match status" value="1"/>
</dbReference>
<evidence type="ECO:0000256" key="2">
    <source>
        <dbReference type="ARBA" id="ARBA00022475"/>
    </source>
</evidence>
<feature type="transmembrane region" description="Helical" evidence="6">
    <location>
        <begin position="68"/>
        <end position="89"/>
    </location>
</feature>
<name>A0AAW7XHX2_9GAMM</name>
<dbReference type="NCBIfam" id="TIGR00360">
    <property type="entry name" value="ComEC_N-term"/>
    <property type="match status" value="1"/>
</dbReference>
<accession>A0AAW7XHX2</accession>
<dbReference type="InterPro" id="IPR004477">
    <property type="entry name" value="ComEC_N"/>
</dbReference>
<evidence type="ECO:0000256" key="4">
    <source>
        <dbReference type="ARBA" id="ARBA00022989"/>
    </source>
</evidence>
<feature type="transmembrane region" description="Helical" evidence="6">
    <location>
        <begin position="441"/>
        <end position="463"/>
    </location>
</feature>
<reference evidence="8" key="1">
    <citation type="submission" date="2023-07" db="EMBL/GenBank/DDBJ databases">
        <title>Genome content predicts the carbon catabolic preferences of heterotrophic bacteria.</title>
        <authorList>
            <person name="Gralka M."/>
        </authorList>
    </citation>
    <scope>NUCLEOTIDE SEQUENCE</scope>
    <source>
        <strain evidence="8">I2M16</strain>
    </source>
</reference>
<dbReference type="InterPro" id="IPR001279">
    <property type="entry name" value="Metallo-B-lactamas"/>
</dbReference>
<evidence type="ECO:0000256" key="1">
    <source>
        <dbReference type="ARBA" id="ARBA00004651"/>
    </source>
</evidence>
<dbReference type="InterPro" id="IPR004797">
    <property type="entry name" value="Competence_ComEC/Rec2"/>
</dbReference>
<sequence>MIGFILGIFTASQLPFLVSLVFCLSFILVILLVYGAKSVIWVTRPLGFSRLGQRHVKGLDHSFGASHFSIRTLLYATICWGMGFTWFTVSADRLLQSRLPQAHTGDWVVEGRVIGLPSHETDLIRFNLQVTNVISAPEGVKLKDANFERIRLRWFKSDVSVLPGATFTIVAKLKPPHSLANPYGFDYERWALIKGIDATGYVKKHLDYQAPDISVSLIRFKLAHWLTELWSDSPLIAASYRALLLGDRGGLSDDHWALMEQTGTSHLLVVSGLHIGICVWCGWWIGRCLVACTYLGLRLGHKGGLVWPWLERVLPVFFALVLSGIYVGLAGFSLPTQRAWIMAAVLLGGLLLKCSPSVWRRWWFAMFLVLLLNPLSIYEVGFWLSFGAVGALLLLIARRSQSSGIKTAIRTQIWITIVMLPLVTLSFGQVSILSPFVNLLAIPYILLILLLSVPALLCAYCGWTLPLIMVGNLLSVFWSVLDAVVSATVNILGNSSIYLILAPSYWALFSLLVGIFLLLQPVKGRLRWVGVLCCLPAFLPQQERMNKGQFSAVVFDVGQGNAVLISTQNHRLLYDTGARYRSGDSAFESAVLPALSKLSPSANGFLIDELVVSHADNDHAGGLQAIYDHGISFDRLTGGSPRNLLEFPINTYQQCQEQTAWEWDGVSFRYLVAPSQRQTSVTNNQSCVLEIRSSSCSFLLTGDIDEGVEQELSSQLKPVEWLLAGHHGSRHSTGEFLLASTTPKTVVFSAGFLNRYGHPHQDVLSRVLSYTDNVLRTDQDGAVFLYETLNGRCESETWRTRQKRFWSKG</sequence>
<dbReference type="Pfam" id="PF00753">
    <property type="entry name" value="Lactamase_B"/>
    <property type="match status" value="1"/>
</dbReference>
<proteinExistence type="predicted"/>
<keyword evidence="5 6" id="KW-0472">Membrane</keyword>
<dbReference type="InterPro" id="IPR036866">
    <property type="entry name" value="RibonucZ/Hydroxyglut_hydro"/>
</dbReference>
<dbReference type="RefSeq" id="WP_303550461.1">
    <property type="nucleotide sequence ID" value="NZ_JAUOPG010000006.1"/>
</dbReference>
<dbReference type="GO" id="GO:0030420">
    <property type="term" value="P:establishment of competence for transformation"/>
    <property type="evidence" value="ECO:0007669"/>
    <property type="project" value="InterPro"/>
</dbReference>
<dbReference type="Pfam" id="PF13567">
    <property type="entry name" value="DUF4131"/>
    <property type="match status" value="1"/>
</dbReference>
<feature type="transmembrane region" description="Helical" evidence="6">
    <location>
        <begin position="497"/>
        <end position="519"/>
    </location>
</feature>
<dbReference type="PANTHER" id="PTHR30619">
    <property type="entry name" value="DNA INTERNALIZATION/COMPETENCE PROTEIN COMEC/REC2"/>
    <property type="match status" value="1"/>
</dbReference>
<dbReference type="NCBIfam" id="TIGR00361">
    <property type="entry name" value="ComEC_Rec2"/>
    <property type="match status" value="1"/>
</dbReference>
<dbReference type="InterPro" id="IPR025405">
    <property type="entry name" value="DUF4131"/>
</dbReference>
<evidence type="ECO:0000256" key="6">
    <source>
        <dbReference type="SAM" id="Phobius"/>
    </source>
</evidence>
<dbReference type="Pfam" id="PF03772">
    <property type="entry name" value="Competence"/>
    <property type="match status" value="1"/>
</dbReference>
<feature type="transmembrane region" description="Helical" evidence="6">
    <location>
        <begin position="409"/>
        <end position="429"/>
    </location>
</feature>
<protein>
    <submittedName>
        <fullName evidence="8">DNA internalization-related competence protein ComEC/Rec2</fullName>
    </submittedName>
</protein>
<dbReference type="InterPro" id="IPR035681">
    <property type="entry name" value="ComA-like_MBL"/>
</dbReference>
<feature type="transmembrane region" description="Helical" evidence="6">
    <location>
        <begin position="267"/>
        <end position="285"/>
    </location>
</feature>
<dbReference type="Proteomes" id="UP001169862">
    <property type="component" value="Unassembled WGS sequence"/>
</dbReference>
<keyword evidence="2" id="KW-1003">Cell membrane</keyword>
<comment type="caution">
    <text evidence="8">The sequence shown here is derived from an EMBL/GenBank/DDBJ whole genome shotgun (WGS) entry which is preliminary data.</text>
</comment>
<dbReference type="SMART" id="SM00849">
    <property type="entry name" value="Lactamase_B"/>
    <property type="match status" value="1"/>
</dbReference>
<feature type="transmembrane region" description="Helical" evidence="6">
    <location>
        <begin position="313"/>
        <end position="332"/>
    </location>
</feature>
<dbReference type="CDD" id="cd07731">
    <property type="entry name" value="ComA-like_MBL-fold"/>
    <property type="match status" value="1"/>
</dbReference>
<feature type="transmembrane region" description="Helical" evidence="6">
    <location>
        <begin position="380"/>
        <end position="397"/>
    </location>
</feature>
<dbReference type="AlphaFoldDB" id="A0AAW7XHX2"/>
<evidence type="ECO:0000259" key="7">
    <source>
        <dbReference type="SMART" id="SM00849"/>
    </source>
</evidence>
<evidence type="ECO:0000313" key="9">
    <source>
        <dbReference type="Proteomes" id="UP001169862"/>
    </source>
</evidence>
<feature type="transmembrane region" description="Helical" evidence="6">
    <location>
        <begin position="339"/>
        <end position="360"/>
    </location>
</feature>
<keyword evidence="3 6" id="KW-0812">Transmembrane</keyword>
<dbReference type="InterPro" id="IPR052159">
    <property type="entry name" value="Competence_DNA_uptake"/>
</dbReference>
<evidence type="ECO:0000313" key="8">
    <source>
        <dbReference type="EMBL" id="MDO6454016.1"/>
    </source>
</evidence>
<feature type="transmembrane region" description="Helical" evidence="6">
    <location>
        <begin position="470"/>
        <end position="491"/>
    </location>
</feature>
<dbReference type="EMBL" id="JAUOPG010000006">
    <property type="protein sequence ID" value="MDO6454016.1"/>
    <property type="molecule type" value="Genomic_DNA"/>
</dbReference>
<evidence type="ECO:0000256" key="5">
    <source>
        <dbReference type="ARBA" id="ARBA00023136"/>
    </source>
</evidence>